<dbReference type="Proteomes" id="UP000586305">
    <property type="component" value="Unassembled WGS sequence"/>
</dbReference>
<evidence type="ECO:0000256" key="1">
    <source>
        <dbReference type="SAM" id="SignalP"/>
    </source>
</evidence>
<reference evidence="2 3" key="1">
    <citation type="submission" date="2020-04" db="EMBL/GenBank/DDBJ databases">
        <title>Pseudoalteromonas caenipelagi sp. nov., isolated from a tidal flat.</title>
        <authorList>
            <person name="Park S."/>
            <person name="Yoon J.-H."/>
        </authorList>
    </citation>
    <scope>NUCLEOTIDE SEQUENCE [LARGE SCALE GENOMIC DNA]</scope>
    <source>
        <strain evidence="2 3">JBTF-M23</strain>
    </source>
</reference>
<protein>
    <submittedName>
        <fullName evidence="2">Uncharacterized protein</fullName>
    </submittedName>
</protein>
<gene>
    <name evidence="2" type="ORF">HG263_00970</name>
</gene>
<dbReference type="AlphaFoldDB" id="A0A849V912"/>
<evidence type="ECO:0000313" key="2">
    <source>
        <dbReference type="EMBL" id="NOU49123.1"/>
    </source>
</evidence>
<accession>A0A849V912</accession>
<keyword evidence="3" id="KW-1185">Reference proteome</keyword>
<name>A0A849V912_9GAMM</name>
<sequence length="322" mass="34977">MKFKYIKNTAIALAITTSMATVASEETTNSTQQLVKSELEISESAYIQGLITTELIRGWILDGAKSAIKGGAKDFISNLLFGGGEAGPQIVRLHAEDLQKIENLVFGVIINDAVHDAKSQLASFSNTFDYYQDSLSGSNFDPSILTSLLFYVNALREHRAYDSSYNSNAYALTSSYSLIATLNLAVLTERHVKGYVSEAFVKSQASAMASKLASLGAKVDAKSYSMGGVQTFGSRCFGGRSVPALSAAAEQEQPDNSIMAPLDCMVGASFPGKPTKRWNATDIGLRRAEDLAYEYLSAMRAEYRKEIKGEDFESVISKLRNL</sequence>
<feature type="chain" id="PRO_5032609587" evidence="1">
    <location>
        <begin position="24"/>
        <end position="322"/>
    </location>
</feature>
<comment type="caution">
    <text evidence="2">The sequence shown here is derived from an EMBL/GenBank/DDBJ whole genome shotgun (WGS) entry which is preliminary data.</text>
</comment>
<dbReference type="EMBL" id="JABBPG010000001">
    <property type="protein sequence ID" value="NOU49123.1"/>
    <property type="molecule type" value="Genomic_DNA"/>
</dbReference>
<organism evidence="2 3">
    <name type="scientific">Pseudoalteromonas caenipelagi</name>
    <dbReference type="NCBI Taxonomy" id="2726988"/>
    <lineage>
        <taxon>Bacteria</taxon>
        <taxon>Pseudomonadati</taxon>
        <taxon>Pseudomonadota</taxon>
        <taxon>Gammaproteobacteria</taxon>
        <taxon>Alteromonadales</taxon>
        <taxon>Pseudoalteromonadaceae</taxon>
        <taxon>Pseudoalteromonas</taxon>
    </lineage>
</organism>
<keyword evidence="1" id="KW-0732">Signal</keyword>
<dbReference type="RefSeq" id="WP_171624221.1">
    <property type="nucleotide sequence ID" value="NZ_JABBPG010000001.1"/>
</dbReference>
<feature type="signal peptide" evidence="1">
    <location>
        <begin position="1"/>
        <end position="23"/>
    </location>
</feature>
<evidence type="ECO:0000313" key="3">
    <source>
        <dbReference type="Proteomes" id="UP000586305"/>
    </source>
</evidence>
<proteinExistence type="predicted"/>